<dbReference type="InterPro" id="IPR001314">
    <property type="entry name" value="Peptidase_S1A"/>
</dbReference>
<dbReference type="InterPro" id="IPR009003">
    <property type="entry name" value="Peptidase_S1_PA"/>
</dbReference>
<protein>
    <submittedName>
        <fullName evidence="3">Testisin</fullName>
    </submittedName>
</protein>
<name>A0A1R1PL28_ZANCU</name>
<evidence type="ECO:0000256" key="1">
    <source>
        <dbReference type="SAM" id="SignalP"/>
    </source>
</evidence>
<dbReference type="OrthoDB" id="5550274at2759"/>
<feature type="domain" description="Peptidase S1" evidence="2">
    <location>
        <begin position="52"/>
        <end position="300"/>
    </location>
</feature>
<accession>A0A1R1PL28</accession>
<dbReference type="PANTHER" id="PTHR24260:SF136">
    <property type="entry name" value="GH08193P-RELATED"/>
    <property type="match status" value="1"/>
</dbReference>
<sequence length="358" mass="38042">MNTNKFSFFEAITAVLFLLYCALVCAGPVANIGTNVGISRNRAVNFQRNVRSISRKKSKVQHFPYVGSMLVYTGSNLRLCGASLISEKTVITAASCLLTQNATKPVSSREAILSFGGETDDYPSSAFFILKEIYIHPGFSAKTLINDIALLELYVPVPKNIFTPIAIYSGNTTDGMDLVTAGWGAASPGLVTAGSSTLNKVSLSPSSSSICKEGNMNWRDNNDNVVCALAKGGKSLSLGDAGNPLTYVNDGASLLVGVASAIGISGGDAGYAGATFGRRTTTNYFTNVYNYIDWIVNVTGLEESYLLDPSPKPVPNYSAISNMEAHGHTAPITTTPDILQPIRSPLILLVLSLLVLIF</sequence>
<organism evidence="3 4">
    <name type="scientific">Zancudomyces culisetae</name>
    <name type="common">Gut fungus</name>
    <name type="synonym">Smittium culisetae</name>
    <dbReference type="NCBI Taxonomy" id="1213189"/>
    <lineage>
        <taxon>Eukaryota</taxon>
        <taxon>Fungi</taxon>
        <taxon>Fungi incertae sedis</taxon>
        <taxon>Zoopagomycota</taxon>
        <taxon>Kickxellomycotina</taxon>
        <taxon>Harpellomycetes</taxon>
        <taxon>Harpellales</taxon>
        <taxon>Legeriomycetaceae</taxon>
        <taxon>Zancudomyces</taxon>
    </lineage>
</organism>
<dbReference type="Gene3D" id="2.40.10.10">
    <property type="entry name" value="Trypsin-like serine proteases"/>
    <property type="match status" value="1"/>
</dbReference>
<dbReference type="EMBL" id="LSSK01000853">
    <property type="protein sequence ID" value="OMH81639.1"/>
    <property type="molecule type" value="Genomic_DNA"/>
</dbReference>
<dbReference type="InterPro" id="IPR051333">
    <property type="entry name" value="CLIP_Serine_Protease"/>
</dbReference>
<evidence type="ECO:0000259" key="2">
    <source>
        <dbReference type="PROSITE" id="PS50240"/>
    </source>
</evidence>
<evidence type="ECO:0000313" key="3">
    <source>
        <dbReference type="EMBL" id="OMH81639.1"/>
    </source>
</evidence>
<dbReference type="Pfam" id="PF00089">
    <property type="entry name" value="Trypsin"/>
    <property type="match status" value="1"/>
</dbReference>
<keyword evidence="1" id="KW-0732">Signal</keyword>
<reference evidence="4" key="1">
    <citation type="submission" date="2017-01" db="EMBL/GenBank/DDBJ databases">
        <authorList>
            <person name="Wang Y."/>
            <person name="White M."/>
            <person name="Kvist S."/>
            <person name="Moncalvo J.-M."/>
        </authorList>
    </citation>
    <scope>NUCLEOTIDE SEQUENCE [LARGE SCALE GENOMIC DNA]</scope>
    <source>
        <strain evidence="4">COL-18-3</strain>
    </source>
</reference>
<dbReference type="GO" id="GO:0004252">
    <property type="term" value="F:serine-type endopeptidase activity"/>
    <property type="evidence" value="ECO:0007669"/>
    <property type="project" value="InterPro"/>
</dbReference>
<dbReference type="PROSITE" id="PS50240">
    <property type="entry name" value="TRYPSIN_DOM"/>
    <property type="match status" value="1"/>
</dbReference>
<dbReference type="AlphaFoldDB" id="A0A1R1PL28"/>
<dbReference type="PRINTS" id="PR00722">
    <property type="entry name" value="CHYMOTRYPSIN"/>
</dbReference>
<dbReference type="InterPro" id="IPR001254">
    <property type="entry name" value="Trypsin_dom"/>
</dbReference>
<comment type="caution">
    <text evidence="3">The sequence shown here is derived from an EMBL/GenBank/DDBJ whole genome shotgun (WGS) entry which is preliminary data.</text>
</comment>
<feature type="chain" id="PRO_5012864916" evidence="1">
    <location>
        <begin position="27"/>
        <end position="358"/>
    </location>
</feature>
<dbReference type="SUPFAM" id="SSF50494">
    <property type="entry name" value="Trypsin-like serine proteases"/>
    <property type="match status" value="1"/>
</dbReference>
<gene>
    <name evidence="3" type="ORF">AX774_g4902</name>
</gene>
<keyword evidence="4" id="KW-1185">Reference proteome</keyword>
<proteinExistence type="predicted"/>
<evidence type="ECO:0000313" key="4">
    <source>
        <dbReference type="Proteomes" id="UP000188320"/>
    </source>
</evidence>
<dbReference type="SMART" id="SM00020">
    <property type="entry name" value="Tryp_SPc"/>
    <property type="match status" value="1"/>
</dbReference>
<dbReference type="GO" id="GO:0006508">
    <property type="term" value="P:proteolysis"/>
    <property type="evidence" value="ECO:0007669"/>
    <property type="project" value="InterPro"/>
</dbReference>
<dbReference type="PANTHER" id="PTHR24260">
    <property type="match status" value="1"/>
</dbReference>
<dbReference type="Proteomes" id="UP000188320">
    <property type="component" value="Unassembled WGS sequence"/>
</dbReference>
<dbReference type="InterPro" id="IPR043504">
    <property type="entry name" value="Peptidase_S1_PA_chymotrypsin"/>
</dbReference>
<feature type="signal peptide" evidence="1">
    <location>
        <begin position="1"/>
        <end position="26"/>
    </location>
</feature>